<feature type="region of interest" description="Disordered" evidence="1">
    <location>
        <begin position="198"/>
        <end position="297"/>
    </location>
</feature>
<accession>A0A914VWI1</accession>
<feature type="compositionally biased region" description="Basic and acidic residues" evidence="1">
    <location>
        <begin position="266"/>
        <end position="278"/>
    </location>
</feature>
<keyword evidence="2" id="KW-1185">Reference proteome</keyword>
<evidence type="ECO:0000313" key="2">
    <source>
        <dbReference type="Proteomes" id="UP000887566"/>
    </source>
</evidence>
<evidence type="ECO:0000256" key="1">
    <source>
        <dbReference type="SAM" id="MobiDB-lite"/>
    </source>
</evidence>
<protein>
    <submittedName>
        <fullName evidence="3">Uncharacterized protein</fullName>
    </submittedName>
</protein>
<organism evidence="2 3">
    <name type="scientific">Plectus sambesii</name>
    <dbReference type="NCBI Taxonomy" id="2011161"/>
    <lineage>
        <taxon>Eukaryota</taxon>
        <taxon>Metazoa</taxon>
        <taxon>Ecdysozoa</taxon>
        <taxon>Nematoda</taxon>
        <taxon>Chromadorea</taxon>
        <taxon>Plectida</taxon>
        <taxon>Plectina</taxon>
        <taxon>Plectoidea</taxon>
        <taxon>Plectidae</taxon>
        <taxon>Plectus</taxon>
    </lineage>
</organism>
<sequence>MRRGHDVVLTAGDVMRGLPNVTCDGLSVETWVHTRYANTDILEVEKIFRRQKVEGVTRVSSVNTAVETTHRTSGIIEPPGVSVELALKVDFSFRDFRPCVGLSTYAEEHRQEGQSSAFDSCQLAVLAQWSGRKKRCLPLRKHTLPSKVHSRRALDASGRARFGLLFEASPVTRLALSPLPPLALFSATGAAPTVHTKRDVGLKAISPPLARTHAARQRRIESPAPGDDERRRERRERDGARIKAARQSVTARIQFGPLPPPGRTASRREFTSTQHDRVFLGSARTSADRSVGQIGAT</sequence>
<feature type="compositionally biased region" description="Basic and acidic residues" evidence="1">
    <location>
        <begin position="227"/>
        <end position="241"/>
    </location>
</feature>
<dbReference type="Proteomes" id="UP000887566">
    <property type="component" value="Unplaced"/>
</dbReference>
<name>A0A914VWI1_9BILA</name>
<dbReference type="AlphaFoldDB" id="A0A914VWI1"/>
<proteinExistence type="predicted"/>
<dbReference type="WBParaSite" id="PSAMB.scaffold2649size22022.g18720.t1">
    <property type="protein sequence ID" value="PSAMB.scaffold2649size22022.g18720.t1"/>
    <property type="gene ID" value="PSAMB.scaffold2649size22022.g18720"/>
</dbReference>
<reference evidence="3" key="1">
    <citation type="submission" date="2022-11" db="UniProtKB">
        <authorList>
            <consortium name="WormBaseParasite"/>
        </authorList>
    </citation>
    <scope>IDENTIFICATION</scope>
</reference>
<evidence type="ECO:0000313" key="3">
    <source>
        <dbReference type="WBParaSite" id="PSAMB.scaffold2649size22022.g18720.t1"/>
    </source>
</evidence>